<dbReference type="Pfam" id="PF13018">
    <property type="entry name" value="ESPR"/>
    <property type="match status" value="1"/>
</dbReference>
<dbReference type="Gene3D" id="2.160.20.10">
    <property type="entry name" value="Single-stranded right-handed beta-helix, Pectin lyase-like"/>
    <property type="match status" value="1"/>
</dbReference>
<evidence type="ECO:0000313" key="4">
    <source>
        <dbReference type="Proteomes" id="UP000269708"/>
    </source>
</evidence>
<dbReference type="InterPro" id="IPR010069">
    <property type="entry name" value="CdiA_FHA1_rpt"/>
</dbReference>
<dbReference type="SUPFAM" id="SSF51126">
    <property type="entry name" value="Pectin lyase-like"/>
    <property type="match status" value="1"/>
</dbReference>
<dbReference type="SMART" id="SM00912">
    <property type="entry name" value="Haemagg_act"/>
    <property type="match status" value="1"/>
</dbReference>
<comment type="caution">
    <text evidence="3">The sequence shown here is derived from an EMBL/GenBank/DDBJ whole genome shotgun (WGS) entry which is preliminary data.</text>
</comment>
<dbReference type="NCBIfam" id="TIGR01731">
    <property type="entry name" value="fil_hemag_20aa"/>
    <property type="match status" value="28"/>
</dbReference>
<evidence type="ECO:0000259" key="2">
    <source>
        <dbReference type="SMART" id="SM00912"/>
    </source>
</evidence>
<keyword evidence="4" id="KW-1185">Reference proteome</keyword>
<dbReference type="InterPro" id="IPR012334">
    <property type="entry name" value="Pectin_lyas_fold"/>
</dbReference>
<dbReference type="NCBIfam" id="TIGR01901">
    <property type="entry name" value="adhes_NPXG"/>
    <property type="match status" value="1"/>
</dbReference>
<dbReference type="Pfam" id="PF05594">
    <property type="entry name" value="Fil_haemagg"/>
    <property type="match status" value="18"/>
</dbReference>
<feature type="compositionally biased region" description="Gly residues" evidence="1">
    <location>
        <begin position="426"/>
        <end position="455"/>
    </location>
</feature>
<dbReference type="EMBL" id="RKQN01000003">
    <property type="protein sequence ID" value="RPE77174.1"/>
    <property type="molecule type" value="Genomic_DNA"/>
</dbReference>
<dbReference type="CDD" id="cd20730">
    <property type="entry name" value="PoNe_FilH-like"/>
    <property type="match status" value="1"/>
</dbReference>
<dbReference type="InterPro" id="IPR025157">
    <property type="entry name" value="Hemagglutinin_rpt"/>
</dbReference>
<dbReference type="RefSeq" id="WP_123770759.1">
    <property type="nucleotide sequence ID" value="NZ_RKQN01000003.1"/>
</dbReference>
<dbReference type="InterPro" id="IPR008638">
    <property type="entry name" value="FhaB/CdiA-like_TPS"/>
</dbReference>
<dbReference type="InterPro" id="IPR024973">
    <property type="entry name" value="ESPR"/>
</dbReference>
<organism evidence="3 4">
    <name type="scientific">Vulcaniibacterium tengchongense</name>
    <dbReference type="NCBI Taxonomy" id="1273429"/>
    <lineage>
        <taxon>Bacteria</taxon>
        <taxon>Pseudomonadati</taxon>
        <taxon>Pseudomonadota</taxon>
        <taxon>Gammaproteobacteria</taxon>
        <taxon>Lysobacterales</taxon>
        <taxon>Lysobacteraceae</taxon>
        <taxon>Vulcaniibacterium</taxon>
    </lineage>
</organism>
<sequence length="3648" mass="365896">MNRIYRLVFNRALGVLQVASELVRSPRGSGTNAEGAAVACLRPVSFALWLALGWVGLATPIFAQQVQGRIVADPEAPGKQRPTVLSAANGVPLVNIATPSAAGVSRNTYSQFDVGPEGAILNNSRGNVQTQLGGWVQGNPWLARGTAKVILNEVNSSDPSRLHGYVEVAGDRAAVVIANPAGIQVNGGGFLNASRVTLTTGKPVFAGGALDHYRVEGGAIQVDGAGLDATQADYTDLIARSLQVNAGIWAEQLQASLGANIVGGDHAQVTATPAGAGPAFALDVGALGGMYAGKIALLGTEHGVGVRNAGTIGAQAGELRVTVDGRLENTGALQSQQDARIAASGGVANAGTLSAARELIVSTPADVDNRGGTLNAQRIEVDAASLRNGGGAIEQTGLQALALRSGFVSNRDGGRIGMAEPTPNPGSGGNPGPGAGGGTGDGGGAGSGGQPGNGVGSVPLPQPLADGALRIAGTLDNDGGRINAGGGVALSTANGLDNGGGHLGLRELTLTRGDLGNAGGELNVAGDARLTVGRIANDGGRLEVAGALQVDAQSLSNRGGTVSQGGTAASAIKVAGTFDNTGGTLASNASSLTLGSGVLANEEGRIEHAGMGGLTVRADTLQGAGGTIAAHGDVHLGVSQADHRGASLSAARVGLEAERFDNRGGRIVATGPDASTLAVRDTFDNGDRGAIASQGDLSIQASTLANAGGTVQLAGTGTLAIDAAALKGEGGTLASNGALTIVGGTLDLRAGTTFAQKVAIDADTVTTAGGTLTAAGAEALMLRARARLDNTVGRIATNGALQLEAGALANGNGSITAAGAGDTRVAVSGAFDNSRGVLAAAGATTIEAGEITNAAGVLQAAGAAALQVRAHGLLANSDAGTITASGDLTVAAAKLDNIAGTIAHAGDGTLRITASALDGADGSIASNGALALSGGALNLRGGTTSARTIGIDAVDLITAEGVVNAAGTGEMSVRIGRLFDNTAGSVATNGVLRLDANSLSNVDGILSAAGTGASSVVVGGEFDNSRGLLVGSGILDVAAGELINRDTRSAGSDAALKGGIYGEQVNLTAGVLDNAAGRIAAREMLTLSAEAFGNAAGEVAAGSALAIDAVRLNGENGTLATNGTLALAGDRTDLRGGTTSARRILVDTGELITAGGTLTAAGTDALDLRVRGMLDNTAGRIATNGALQLQAGALTNARGSVTAAGNQATTLSVAGALDNTRGTLATAGATTVRAGELVNAEGVLQASSEAPLVVGVDGRLSNQRGTIESNGAIELTARVLGNRDGVVRTQRGIDIAASDELDNAGGTVVAGGDLALKAGTLLNRDTFDASAADPASLRGLFGAKVTLEAGTIDNATGRISAEDSLTLSGTTLRNAGGSIDGRGAVSVTAASFDNAGGELVQRGEAGVLALTVSGALANTADGLIGAEGAANVQAGTLDNRGGTVFARNGLAVSSRGDMRNGDGGLLRSGAGLTLNSGGLFDNSHGAVDATGTATLSADRIANVAGQILAGTAGDASAALSVAAAGAVDNRGGTIGSRGGDLALRAAQVENSGAGTLVAHRDLALDAAAMNNASGTTYATRHLRYETAAGVLDNAGGRFGAGDTAWLNLARIGNGSGGRIQAGTLWLTVPVLDTSGGEIGADRLHAQIATLTGTGRLFGAQWLNLAFSGDFVHQDGLRLESNGSLGLTVSGTFTNQGTLQSASELVINAANLVNHGTINASNAAGTGVNRITVGGAIDNRVGASIEGDAVALAARDVSNTGDIVGDTVRIEADTLTNGRDLGSALATRDYGEGFIGAAELLELNIGQSLRNLDAEIFSAGDLSVAGRNGGRLGELRNVSGRIQAEGDAYVAADRIENARRVLEYTWGALTPEQQAALTLSSYGSDAETYGAAFSKLFGRYCSTNCMYFNLEYVEKITPTEGIFVTRASKESVLAAGSDLSLNTASLLNRYSAIAAGRNLTINGEAGGEATPGVNNVSLSGQQSWQVTGEYYLDYQACNAPSGVTCEFEPKSAGGTMHFGAVTRTTYPVEGRATVTAGGALTIVTDGDVGNAIVRAADGLSGVNSGSLGGPGNTGLGVSTRRQAGTTGGVGTVGGRQVDVAQASRLALHDKVNGAGNPANAAPQTVGTPDRPLPGLVPPDNGMFDLVADPNAPFLVKTAPRFVKGEAAGSDLLLSTLGYSETAAHKRLGDAYYEQRLVLEQILALTGRRSLSGHGDGFAQYRALMDNAAAVAGRLGLALGAPLTNTQIGALDQDIVWLVEQEVAGQKVLVPVVYLSRATAERLRAEGALIAGDTVDVQSGATVRNDGTIASDRGTWLSADALINDGAIRGGGRVDLATRGDTINRGKLVGGTVAIDAGGDVINAPTFDGLAWRGGTIAADSVLQVSAGRDVINQGTLSSGGHAIVQAGRDFVQNASVAQAPVGHLTAGGSAVVTAGRDLVLDRSAVTAGGHVALDAGRDARFTASEVGAGGGIAVTAGRDIVSDTVTETVTSTTQTYRRQGKKRTWTTTTVTDETVTGSTFQAGGDIAMVAGQDITLTAAAVRSDEGGIAVAAGRDLTLNTAQETDHLVEDSVSKKKNTFSKTTTRSHSEVTDSYAIGTTLSGERVDLSAGNDLRLQAAMVAGDHGVTLAAGHDIRIETGVNTHTESHSSTKKKSGLFSGGGVGVTVGTQRITQTADITEVSNTGSLIGSSDGRVDIVAGNDVTITGSDVLSKAGIGISGENVTIQAAENTVSVLETQKFKQSGLNVSLKGGAVDVATSVAHSVQRGAEVEDDRLKALYAAQAGQTLFSNNAAGLNALQNIGTQANQGIADAANGTRGGNAGLSLRIGLGASSSSSRMEYEASTAQGSRIASEGEVAIVARSGDLSVIGSRVEGDNVALAAAQDLILKSATETTEQRERNKASSGAIGVTVGSEAGIGVYVSASTAKGQGQGSGTTHAETTVQAGNTLTLISGRDTTLEGAQALGERVIADVGRNLSLISQQDTNDYRRKDQAGGIDAAVGTGGGQVSGYYNQQKIDSTYTRVREQTGIQAGAGGFDIRVGGHTELVGAAIASTADPSRNRLDTGSLSVGDLQNEVSYQASSVGGGFGSGGSAGNALSNGIGAGLNLAVGQSGDASSTTRSGISAGTIEIRDGDTAALASLDRSVTQLQQDGLQAIFDERKVQERLEMGQVAGQVGMRTAGDLADKMGWEEGSKEKAILHGLVGAGIAALGGGEALQGLTGAAANQLATKALQDYLVHDAKIDPDSPEGKTLMELASVAIGTAFGGGSGAATALYGEQFNRQLHPDEAAWINAHAAEFATQQGISVEEATQKLLVQAAISVDKGWRDALGPGDAAAQAFLDGAPVSVRGWGTMFSAEWKDYTNSSLFADVLLADRDAYKQVAGALAGSGATLGHMYSISEGWGRRAQAWGTNEDALQIFEMFSGDIGFAFGVGRKVVNGDTEGAAADVLTALALARAGTAAAPMLDKAADAVGAVLSKSLDEVAMSALLRSGGAHAADGKPLLNLAELTKDQKRVAGELFGENAIRTWLPDANKIGRAQSAGTNGIDDLYKVNRPDVDYVIVEYKFGSSKLGTSADGPQMSDGWILGSNRLLNAVRSDKVAQDIADAIRAGRVERWVVHTDPSGRVSVGMLDESGKFIPQPKSKLFGGDR</sequence>
<feature type="region of interest" description="Disordered" evidence="1">
    <location>
        <begin position="412"/>
        <end position="462"/>
    </location>
</feature>
<dbReference type="GO" id="GO:0003824">
    <property type="term" value="F:catalytic activity"/>
    <property type="evidence" value="ECO:0007669"/>
    <property type="project" value="UniProtKB-ARBA"/>
</dbReference>
<dbReference type="InterPro" id="IPR011050">
    <property type="entry name" value="Pectin_lyase_fold/virulence"/>
</dbReference>
<dbReference type="Pfam" id="PF13332">
    <property type="entry name" value="Fil_haemagg_2"/>
    <property type="match status" value="3"/>
</dbReference>
<dbReference type="Proteomes" id="UP000269708">
    <property type="component" value="Unassembled WGS sequence"/>
</dbReference>
<evidence type="ECO:0000256" key="1">
    <source>
        <dbReference type="SAM" id="MobiDB-lite"/>
    </source>
</evidence>
<feature type="domain" description="Filamentous haemagglutinin FhaB/tRNA nuclease CdiA-like TPS" evidence="2">
    <location>
        <begin position="88"/>
        <end position="208"/>
    </location>
</feature>
<protein>
    <submittedName>
        <fullName evidence="3">Filamentous hemagglutinin</fullName>
    </submittedName>
</protein>
<evidence type="ECO:0000313" key="3">
    <source>
        <dbReference type="EMBL" id="RPE77174.1"/>
    </source>
</evidence>
<accession>A0A3N4VVT2</accession>
<dbReference type="InterPro" id="IPR008619">
    <property type="entry name" value="Filamentous_hemagglutn_rpt"/>
</dbReference>
<gene>
    <name evidence="3" type="ORF">EDC50_2439</name>
</gene>
<proteinExistence type="predicted"/>
<name>A0A3N4VVT2_9GAMM</name>
<dbReference type="Pfam" id="PF05860">
    <property type="entry name" value="TPS"/>
    <property type="match status" value="1"/>
</dbReference>
<reference evidence="3 4" key="1">
    <citation type="submission" date="2018-11" db="EMBL/GenBank/DDBJ databases">
        <title>Genomic Encyclopedia of Type Strains, Phase IV (KMG-IV): sequencing the most valuable type-strain genomes for metagenomic binning, comparative biology and taxonomic classification.</title>
        <authorList>
            <person name="Goeker M."/>
        </authorList>
    </citation>
    <scope>NUCLEOTIDE SEQUENCE [LARGE SCALE GENOMIC DNA]</scope>
    <source>
        <strain evidence="3 4">DSM 25623</strain>
    </source>
</reference>